<dbReference type="InterPro" id="IPR050167">
    <property type="entry name" value="Ser_Thr_protein_kinase"/>
</dbReference>
<name>A0A4Y7Q4D2_9AGAM</name>
<evidence type="ECO:0000313" key="2">
    <source>
        <dbReference type="EMBL" id="TDL22513.1"/>
    </source>
</evidence>
<dbReference type="InterPro" id="IPR000719">
    <property type="entry name" value="Prot_kinase_dom"/>
</dbReference>
<dbReference type="InterPro" id="IPR011009">
    <property type="entry name" value="Kinase-like_dom_sf"/>
</dbReference>
<gene>
    <name evidence="2" type="ORF">BD410DRAFT_748186</name>
</gene>
<dbReference type="STRING" id="50990.A0A4Y7Q4D2"/>
<dbReference type="Pfam" id="PF07714">
    <property type="entry name" value="PK_Tyr_Ser-Thr"/>
    <property type="match status" value="1"/>
</dbReference>
<dbReference type="AlphaFoldDB" id="A0A4Y7Q4D2"/>
<keyword evidence="2" id="KW-0808">Transferase</keyword>
<dbReference type="OrthoDB" id="4062651at2759"/>
<dbReference type="PROSITE" id="PS50011">
    <property type="entry name" value="PROTEIN_KINASE_DOM"/>
    <property type="match status" value="1"/>
</dbReference>
<evidence type="ECO:0000313" key="3">
    <source>
        <dbReference type="Proteomes" id="UP000294933"/>
    </source>
</evidence>
<reference evidence="2 3" key="1">
    <citation type="submission" date="2018-06" db="EMBL/GenBank/DDBJ databases">
        <title>A transcriptomic atlas of mushroom development highlights an independent origin of complex multicellularity.</title>
        <authorList>
            <consortium name="DOE Joint Genome Institute"/>
            <person name="Krizsan K."/>
            <person name="Almasi E."/>
            <person name="Merenyi Z."/>
            <person name="Sahu N."/>
            <person name="Viragh M."/>
            <person name="Koszo T."/>
            <person name="Mondo S."/>
            <person name="Kiss B."/>
            <person name="Balint B."/>
            <person name="Kues U."/>
            <person name="Barry K."/>
            <person name="Hegedus J.C."/>
            <person name="Henrissat B."/>
            <person name="Johnson J."/>
            <person name="Lipzen A."/>
            <person name="Ohm R."/>
            <person name="Nagy I."/>
            <person name="Pangilinan J."/>
            <person name="Yan J."/>
            <person name="Xiong Y."/>
            <person name="Grigoriev I.V."/>
            <person name="Hibbett D.S."/>
            <person name="Nagy L.G."/>
        </authorList>
    </citation>
    <scope>NUCLEOTIDE SEQUENCE [LARGE SCALE GENOMIC DNA]</scope>
    <source>
        <strain evidence="2 3">SZMC22713</strain>
    </source>
</reference>
<dbReference type="GO" id="GO:0007165">
    <property type="term" value="P:signal transduction"/>
    <property type="evidence" value="ECO:0007669"/>
    <property type="project" value="TreeGrafter"/>
</dbReference>
<dbReference type="SUPFAM" id="SSF56112">
    <property type="entry name" value="Protein kinase-like (PK-like)"/>
    <property type="match status" value="1"/>
</dbReference>
<dbReference type="InterPro" id="IPR008266">
    <property type="entry name" value="Tyr_kinase_AS"/>
</dbReference>
<dbReference type="PANTHER" id="PTHR23257">
    <property type="entry name" value="SERINE-THREONINE PROTEIN KINASE"/>
    <property type="match status" value="1"/>
</dbReference>
<protein>
    <submittedName>
        <fullName evidence="2">Kinase-like protein</fullName>
    </submittedName>
</protein>
<dbReference type="Gene3D" id="1.10.510.10">
    <property type="entry name" value="Transferase(Phosphotransferase) domain 1"/>
    <property type="match status" value="1"/>
</dbReference>
<dbReference type="GO" id="GO:0005737">
    <property type="term" value="C:cytoplasm"/>
    <property type="evidence" value="ECO:0007669"/>
    <property type="project" value="TreeGrafter"/>
</dbReference>
<accession>A0A4Y7Q4D2</accession>
<dbReference type="EMBL" id="ML170174">
    <property type="protein sequence ID" value="TDL22513.1"/>
    <property type="molecule type" value="Genomic_DNA"/>
</dbReference>
<dbReference type="GO" id="GO:0005524">
    <property type="term" value="F:ATP binding"/>
    <property type="evidence" value="ECO:0007669"/>
    <property type="project" value="InterPro"/>
</dbReference>
<organism evidence="2 3">
    <name type="scientific">Rickenella mellea</name>
    <dbReference type="NCBI Taxonomy" id="50990"/>
    <lineage>
        <taxon>Eukaryota</taxon>
        <taxon>Fungi</taxon>
        <taxon>Dikarya</taxon>
        <taxon>Basidiomycota</taxon>
        <taxon>Agaricomycotina</taxon>
        <taxon>Agaricomycetes</taxon>
        <taxon>Hymenochaetales</taxon>
        <taxon>Rickenellaceae</taxon>
        <taxon>Rickenella</taxon>
    </lineage>
</organism>
<sequence length="291" mass="32683">MKVLRIFHRDNKEFEARFCVEAILWQSLNHKNVLPFYGICENVFQPLSAMVSPWMENGDLVGYLKRNNPPERRSLTLGVALGLQYLHGLKPPMVHGDLRASNVLVDEHRQPRIADFGLAKVIDAQASSLLPTSFNGRGNTRWQAPELLNASRFEGVKPGVTKESDVYAFAHVCWEVFTGSIPFPDLVDGAVILAVAVYDRRPGRPSEPATKRGLDDNVWKLMMTCWAAQPRRRLSMNGVVKFLTSGKLIRRVRVGRAAMQDSQHILSDWTESVAGRSLDELSDGAEEFKLV</sequence>
<dbReference type="PROSITE" id="PS00109">
    <property type="entry name" value="PROTEIN_KINASE_TYR"/>
    <property type="match status" value="1"/>
</dbReference>
<keyword evidence="3" id="KW-1185">Reference proteome</keyword>
<proteinExistence type="predicted"/>
<dbReference type="InterPro" id="IPR001245">
    <property type="entry name" value="Ser-Thr/Tyr_kinase_cat_dom"/>
</dbReference>
<dbReference type="VEuPathDB" id="FungiDB:BD410DRAFT_748186"/>
<evidence type="ECO:0000259" key="1">
    <source>
        <dbReference type="PROSITE" id="PS50011"/>
    </source>
</evidence>
<dbReference type="Proteomes" id="UP000294933">
    <property type="component" value="Unassembled WGS sequence"/>
</dbReference>
<feature type="domain" description="Protein kinase" evidence="1">
    <location>
        <begin position="1"/>
        <end position="249"/>
    </location>
</feature>
<dbReference type="GO" id="GO:0004672">
    <property type="term" value="F:protein kinase activity"/>
    <property type="evidence" value="ECO:0007669"/>
    <property type="project" value="InterPro"/>
</dbReference>
<keyword evidence="2" id="KW-0418">Kinase</keyword>